<reference evidence="4" key="1">
    <citation type="submission" date="2015-05" db="EMBL/GenBank/DDBJ databases">
        <authorList>
            <person name="Fogelqvist Johan"/>
        </authorList>
    </citation>
    <scope>NUCLEOTIDE SEQUENCE [LARGE SCALE GENOMIC DNA]</scope>
</reference>
<proteinExistence type="predicted"/>
<evidence type="ECO:0000313" key="4">
    <source>
        <dbReference type="Proteomes" id="UP000045706"/>
    </source>
</evidence>
<protein>
    <recommendedName>
        <fullName evidence="2">Structure-specific endonuclease subunit SLX1 C-terminal domain-containing protein</fullName>
    </recommendedName>
</protein>
<dbReference type="Gene3D" id="3.30.40.10">
    <property type="entry name" value="Zinc/RING finger domain, C3HC4 (zinc finger)"/>
    <property type="match status" value="1"/>
</dbReference>
<feature type="domain" description="Structure-specific endonuclease subunit SLX1 C-terminal" evidence="2">
    <location>
        <begin position="306"/>
        <end position="371"/>
    </location>
</feature>
<dbReference type="Proteomes" id="UP000045706">
    <property type="component" value="Unassembled WGS sequence"/>
</dbReference>
<dbReference type="EMBL" id="CVQI01006113">
    <property type="protein sequence ID" value="CRK15600.1"/>
    <property type="molecule type" value="Genomic_DNA"/>
</dbReference>
<dbReference type="InterPro" id="IPR048749">
    <property type="entry name" value="SLX1_C"/>
</dbReference>
<evidence type="ECO:0000259" key="2">
    <source>
        <dbReference type="Pfam" id="PF21202"/>
    </source>
</evidence>
<dbReference type="Pfam" id="PF21202">
    <property type="entry name" value="SLX1_C"/>
    <property type="match status" value="1"/>
</dbReference>
<feature type="compositionally biased region" description="Low complexity" evidence="1">
    <location>
        <begin position="250"/>
        <end position="268"/>
    </location>
</feature>
<dbReference type="AntiFam" id="ANF00149">
    <property type="entry name" value="Shadow ORF (opposite cshA)"/>
</dbReference>
<accession>A0A0G4L1J7</accession>
<organism evidence="3 4">
    <name type="scientific">Verticillium longisporum</name>
    <name type="common">Verticillium dahliae var. longisporum</name>
    <dbReference type="NCBI Taxonomy" id="100787"/>
    <lineage>
        <taxon>Eukaryota</taxon>
        <taxon>Fungi</taxon>
        <taxon>Dikarya</taxon>
        <taxon>Ascomycota</taxon>
        <taxon>Pezizomycotina</taxon>
        <taxon>Sordariomycetes</taxon>
        <taxon>Hypocreomycetidae</taxon>
        <taxon>Glomerellales</taxon>
        <taxon>Plectosphaerellaceae</taxon>
        <taxon>Verticillium</taxon>
    </lineage>
</organism>
<dbReference type="InterPro" id="IPR013083">
    <property type="entry name" value="Znf_RING/FYVE/PHD"/>
</dbReference>
<evidence type="ECO:0000313" key="3">
    <source>
        <dbReference type="EMBL" id="CRK15600.1"/>
    </source>
</evidence>
<name>A0A0G4L1J7_VERLO</name>
<feature type="region of interest" description="Disordered" evidence="1">
    <location>
        <begin position="250"/>
        <end position="274"/>
    </location>
</feature>
<evidence type="ECO:0000256" key="1">
    <source>
        <dbReference type="SAM" id="MobiDB-lite"/>
    </source>
</evidence>
<sequence>MAGSRNEIGHVHGHLVDLSRVVHWAMDTHILAGNKVDGDTLATKAAATTNTVDVVLAVARQIVVDDQADLLHVDTTCPNIGRDEHTAVALAEVLHNTVALLLRHVAVHAAHGKVGLAHLVRQPVDLAARVAEDDGLCDGQGIVKIAKGVELPVLLLDSDEVLLETLKGQLVTLDKNAHRVGHELGGHVEDVIRQRGADDDDLGGGREVAIHVLHFFVKTAHKAWEGSCAAAEKPVRKGLQILTDFGPGGTMATDAEAAGEAGESSTAAPGTDENWGVHALPLDHAPMKDFVEKGRSIVTFEREGACVVCKEPLEHGRGLHVICSNGSCEGAGHLSCWSRHLLAQESSEEAVLPVAGPCPCCRSEVRWDDLMRELSLRVRGEGEVDKLLKVKKKRQAKT</sequence>
<gene>
    <name evidence="3" type="ORF">BN1723_010732</name>
</gene>
<dbReference type="AlphaFoldDB" id="A0A0G4L1J7"/>